<dbReference type="InterPro" id="IPR036051">
    <property type="entry name" value="KRAB_dom_sf"/>
</dbReference>
<dbReference type="STRING" id="246437.L9KRG4"/>
<gene>
    <name evidence="3" type="ORF">TREES_T100019452</name>
</gene>
<dbReference type="eggNOG" id="KOG1721">
    <property type="taxonomic scope" value="Eukaryota"/>
</dbReference>
<dbReference type="InParanoid" id="L9KRG4"/>
<feature type="region of interest" description="Disordered" evidence="1">
    <location>
        <begin position="133"/>
        <end position="162"/>
    </location>
</feature>
<dbReference type="CDD" id="cd07765">
    <property type="entry name" value="KRAB_A-box"/>
    <property type="match status" value="1"/>
</dbReference>
<reference evidence="4" key="2">
    <citation type="journal article" date="2013" name="Nat. Commun.">
        <title>Genome of the Chinese tree shrew.</title>
        <authorList>
            <person name="Fan Y."/>
            <person name="Huang Z.Y."/>
            <person name="Cao C.C."/>
            <person name="Chen C.S."/>
            <person name="Chen Y.X."/>
            <person name="Fan D.D."/>
            <person name="He J."/>
            <person name="Hou H.L."/>
            <person name="Hu L."/>
            <person name="Hu X.T."/>
            <person name="Jiang X.T."/>
            <person name="Lai R."/>
            <person name="Lang Y.S."/>
            <person name="Liang B."/>
            <person name="Liao S.G."/>
            <person name="Mu D."/>
            <person name="Ma Y.Y."/>
            <person name="Niu Y.Y."/>
            <person name="Sun X.Q."/>
            <person name="Xia J.Q."/>
            <person name="Xiao J."/>
            <person name="Xiong Z.Q."/>
            <person name="Xu L."/>
            <person name="Yang L."/>
            <person name="Zhang Y."/>
            <person name="Zhao W."/>
            <person name="Zhao X.D."/>
            <person name="Zheng Y.T."/>
            <person name="Zhou J.M."/>
            <person name="Zhu Y.B."/>
            <person name="Zhang G.J."/>
            <person name="Wang J."/>
            <person name="Yao Y.G."/>
        </authorList>
    </citation>
    <scope>NUCLEOTIDE SEQUENCE [LARGE SCALE GENOMIC DNA]</scope>
</reference>
<organism evidence="3 4">
    <name type="scientific">Tupaia chinensis</name>
    <name type="common">Chinese tree shrew</name>
    <name type="synonym">Tupaia belangeri chinensis</name>
    <dbReference type="NCBI Taxonomy" id="246437"/>
    <lineage>
        <taxon>Eukaryota</taxon>
        <taxon>Metazoa</taxon>
        <taxon>Chordata</taxon>
        <taxon>Craniata</taxon>
        <taxon>Vertebrata</taxon>
        <taxon>Euteleostomi</taxon>
        <taxon>Mammalia</taxon>
        <taxon>Eutheria</taxon>
        <taxon>Euarchontoglires</taxon>
        <taxon>Scandentia</taxon>
        <taxon>Tupaiidae</taxon>
        <taxon>Tupaia</taxon>
    </lineage>
</organism>
<name>L9KRG4_TUPCH</name>
<evidence type="ECO:0000313" key="4">
    <source>
        <dbReference type="Proteomes" id="UP000011518"/>
    </source>
</evidence>
<sequence length="259" mass="29002">MGNCCWTQCFGWLRREAGRVQRVGGGGGSKYFRTCWRARVEESCAAEPLCQQWAWPSSGPEDDFESCLRNIKSQYEVFRSSRLSSDATVLTPNTESSCDLMTKTKSTSGNDDSTSLDLEWEDEEGMSCTLPVRERSRTEEDIPTPPWSQAASASEDSNGLEWESDFMGTDVDANGNSEYSGFVNPGFISFEDVAMDFTWEEWQVLEDAQKTLFKDVMLETYNSLMFLGQSIAKPAVIFKLEQGGDPWTLEELPSLSLPG</sequence>
<proteinExistence type="predicted"/>
<dbReference type="EMBL" id="KB320762">
    <property type="protein sequence ID" value="ELW63782.1"/>
    <property type="molecule type" value="Genomic_DNA"/>
</dbReference>
<dbReference type="AlphaFoldDB" id="L9KRG4"/>
<dbReference type="GO" id="GO:0005768">
    <property type="term" value="C:endosome"/>
    <property type="evidence" value="ECO:0007669"/>
    <property type="project" value="TreeGrafter"/>
</dbReference>
<reference evidence="4" key="1">
    <citation type="submission" date="2012-07" db="EMBL/GenBank/DDBJ databases">
        <title>Genome of the Chinese tree shrew, a rising model animal genetically related to primates.</title>
        <authorList>
            <person name="Zhang G."/>
            <person name="Fan Y."/>
            <person name="Yao Y."/>
            <person name="Huang Z."/>
        </authorList>
    </citation>
    <scope>NUCLEOTIDE SEQUENCE [LARGE SCALE GENOMIC DNA]</scope>
</reference>
<dbReference type="SMART" id="SM00349">
    <property type="entry name" value="KRAB"/>
    <property type="match status" value="1"/>
</dbReference>
<dbReference type="GO" id="GO:0048203">
    <property type="term" value="P:vesicle targeting, trans-Golgi to endosome"/>
    <property type="evidence" value="ECO:0007669"/>
    <property type="project" value="InterPro"/>
</dbReference>
<dbReference type="GO" id="GO:0005829">
    <property type="term" value="C:cytosol"/>
    <property type="evidence" value="ECO:0007669"/>
    <property type="project" value="GOC"/>
</dbReference>
<dbReference type="GO" id="GO:0035650">
    <property type="term" value="F:AP-1 adaptor complex binding"/>
    <property type="evidence" value="ECO:0007669"/>
    <property type="project" value="InterPro"/>
</dbReference>
<dbReference type="PROSITE" id="PS50805">
    <property type="entry name" value="KRAB"/>
    <property type="match status" value="1"/>
</dbReference>
<feature type="compositionally biased region" description="Polar residues" evidence="1">
    <location>
        <begin position="147"/>
        <end position="157"/>
    </location>
</feature>
<evidence type="ECO:0000256" key="1">
    <source>
        <dbReference type="SAM" id="MobiDB-lite"/>
    </source>
</evidence>
<dbReference type="Pfam" id="PF15745">
    <property type="entry name" value="AP1AR"/>
    <property type="match status" value="1"/>
</dbReference>
<keyword evidence="4" id="KW-1185">Reference proteome</keyword>
<dbReference type="PANTHER" id="PTHR34529:SF1">
    <property type="entry name" value="AP-1 COMPLEX-ASSOCIATED REGULATORY PROTEIN"/>
    <property type="match status" value="1"/>
</dbReference>
<dbReference type="GO" id="GO:0019894">
    <property type="term" value="F:kinesin binding"/>
    <property type="evidence" value="ECO:0007669"/>
    <property type="project" value="TreeGrafter"/>
</dbReference>
<feature type="domain" description="KRAB" evidence="2">
    <location>
        <begin position="188"/>
        <end position="259"/>
    </location>
</feature>
<dbReference type="FunCoup" id="L9KRG4">
    <property type="interactions" value="1130"/>
</dbReference>
<dbReference type="GO" id="GO:0006355">
    <property type="term" value="P:regulation of DNA-templated transcription"/>
    <property type="evidence" value="ECO:0007669"/>
    <property type="project" value="InterPro"/>
</dbReference>
<dbReference type="Pfam" id="PF01352">
    <property type="entry name" value="KRAB"/>
    <property type="match status" value="1"/>
</dbReference>
<accession>L9KRG4</accession>
<dbReference type="GO" id="GO:0034315">
    <property type="term" value="P:regulation of Arp2/3 complex-mediated actin nucleation"/>
    <property type="evidence" value="ECO:0007669"/>
    <property type="project" value="InterPro"/>
</dbReference>
<dbReference type="Proteomes" id="UP000011518">
    <property type="component" value="Unassembled WGS sequence"/>
</dbReference>
<dbReference type="GO" id="GO:2000146">
    <property type="term" value="P:negative regulation of cell motility"/>
    <property type="evidence" value="ECO:0007669"/>
    <property type="project" value="InterPro"/>
</dbReference>
<protein>
    <submittedName>
        <fullName evidence="3">AP-1 complex-associated regulatory protein</fullName>
    </submittedName>
</protein>
<evidence type="ECO:0000259" key="2">
    <source>
        <dbReference type="PROSITE" id="PS50805"/>
    </source>
</evidence>
<dbReference type="InterPro" id="IPR031483">
    <property type="entry name" value="AP1AR"/>
</dbReference>
<evidence type="ECO:0000313" key="3">
    <source>
        <dbReference type="EMBL" id="ELW63782.1"/>
    </source>
</evidence>
<dbReference type="GO" id="GO:1900025">
    <property type="term" value="P:negative regulation of substrate adhesion-dependent cell spreading"/>
    <property type="evidence" value="ECO:0007669"/>
    <property type="project" value="InterPro"/>
</dbReference>
<dbReference type="Gene3D" id="6.10.140.140">
    <property type="match status" value="1"/>
</dbReference>
<dbReference type="InterPro" id="IPR001909">
    <property type="entry name" value="KRAB"/>
</dbReference>
<dbReference type="PANTHER" id="PTHR34529">
    <property type="entry name" value="AP-1 COMPLEX-ASSOCIATED REGULATORY PROTEIN"/>
    <property type="match status" value="1"/>
</dbReference>
<dbReference type="SUPFAM" id="SSF109640">
    <property type="entry name" value="KRAB domain (Kruppel-associated box)"/>
    <property type="match status" value="1"/>
</dbReference>